<comment type="similarity">
    <text evidence="1">Belongs to the barstar family.</text>
</comment>
<dbReference type="SUPFAM" id="SSF52038">
    <property type="entry name" value="Barstar-related"/>
    <property type="match status" value="1"/>
</dbReference>
<comment type="caution">
    <text evidence="3">The sequence shown here is derived from an EMBL/GenBank/DDBJ whole genome shotgun (WGS) entry which is preliminary data.</text>
</comment>
<dbReference type="Pfam" id="PF01337">
    <property type="entry name" value="Barstar"/>
    <property type="match status" value="1"/>
</dbReference>
<dbReference type="InterPro" id="IPR035905">
    <property type="entry name" value="Barstar-like_sf"/>
</dbReference>
<sequence length="116" mass="12736">MSTVLGPATDLGALVRRLRGQGAVHVVPAGVDKAETLARFGEALHFPDWYGLNYDALFDCLLQHVHDAAGGAPVHLVWDGVTALREAHPEVYEMVRRILGDAEDEKPRLRVTVVDR</sequence>
<feature type="domain" description="Barstar (barnase inhibitor)" evidence="2">
    <location>
        <begin position="32"/>
        <end position="105"/>
    </location>
</feature>
<proteinExistence type="inferred from homology"/>
<gene>
    <name evidence="3" type="ORF">JQN70_19260</name>
</gene>
<dbReference type="Proteomes" id="UP001430172">
    <property type="component" value="Unassembled WGS sequence"/>
</dbReference>
<dbReference type="RefSeq" id="WP_204133009.1">
    <property type="nucleotide sequence ID" value="NZ_JAFDVD010000027.1"/>
</dbReference>
<evidence type="ECO:0000313" key="3">
    <source>
        <dbReference type="EMBL" id="MBM6402539.1"/>
    </source>
</evidence>
<dbReference type="InterPro" id="IPR000468">
    <property type="entry name" value="Barstar"/>
</dbReference>
<name>A0ABS2CRN3_9MICO</name>
<protein>
    <submittedName>
        <fullName evidence="3">Barstar family protein</fullName>
    </submittedName>
</protein>
<evidence type="ECO:0000256" key="1">
    <source>
        <dbReference type="ARBA" id="ARBA00006845"/>
    </source>
</evidence>
<dbReference type="EMBL" id="JAFDVD010000027">
    <property type="protein sequence ID" value="MBM6402539.1"/>
    <property type="molecule type" value="Genomic_DNA"/>
</dbReference>
<dbReference type="Gene3D" id="3.30.370.10">
    <property type="entry name" value="Barstar-like"/>
    <property type="match status" value="1"/>
</dbReference>
<reference evidence="3" key="1">
    <citation type="submission" date="2021-02" db="EMBL/GenBank/DDBJ databases">
        <title>Phycicoccus sp. MQZ13P-5T, whole genome shotgun sequence.</title>
        <authorList>
            <person name="Tuo L."/>
        </authorList>
    </citation>
    <scope>NUCLEOTIDE SEQUENCE</scope>
    <source>
        <strain evidence="3">MQZ13P-5</strain>
    </source>
</reference>
<organism evidence="3 4">
    <name type="scientific">Phycicoccus sonneratiae</name>
    <dbReference type="NCBI Taxonomy" id="2807628"/>
    <lineage>
        <taxon>Bacteria</taxon>
        <taxon>Bacillati</taxon>
        <taxon>Actinomycetota</taxon>
        <taxon>Actinomycetes</taxon>
        <taxon>Micrococcales</taxon>
        <taxon>Intrasporangiaceae</taxon>
        <taxon>Phycicoccus</taxon>
    </lineage>
</organism>
<accession>A0ABS2CRN3</accession>
<evidence type="ECO:0000313" key="4">
    <source>
        <dbReference type="Proteomes" id="UP001430172"/>
    </source>
</evidence>
<keyword evidence="4" id="KW-1185">Reference proteome</keyword>
<evidence type="ECO:0000259" key="2">
    <source>
        <dbReference type="Pfam" id="PF01337"/>
    </source>
</evidence>